<dbReference type="EMBL" id="CP064936">
    <property type="protein sequence ID" value="QQA00404.1"/>
    <property type="molecule type" value="Genomic_DNA"/>
</dbReference>
<dbReference type="Pfam" id="PF13432">
    <property type="entry name" value="TPR_16"/>
    <property type="match status" value="1"/>
</dbReference>
<dbReference type="Gene3D" id="1.25.40.10">
    <property type="entry name" value="Tetratricopeptide repeat domain"/>
    <property type="match status" value="4"/>
</dbReference>
<organism evidence="2 3">
    <name type="scientific">Treponema peruense</name>
    <dbReference type="NCBI Taxonomy" id="2787628"/>
    <lineage>
        <taxon>Bacteria</taxon>
        <taxon>Pseudomonadati</taxon>
        <taxon>Spirochaetota</taxon>
        <taxon>Spirochaetia</taxon>
        <taxon>Spirochaetales</taxon>
        <taxon>Treponemataceae</taxon>
        <taxon>Treponema</taxon>
    </lineage>
</organism>
<sequence>MKKIFSLIIFCASCSFLFSAETLTDSSLFGEIQSAYSSGAYPGTVEFSVQMEKNFPLSLLIPRTLLLKGKSFYHLVRYSEAAETLEKAGELAGDDSETAAESLYWKGRSEFALADYSKAASSFYEVCFRYSEKNLPDSVRTFYNMSVLYAGKSFYRLNEFAKAVPLFEKVISGGNEYGFSEYGDTCVMLFDCYSKTENYTRAIEVYENFSKTENRSEIESKISLCAGDSYAMLGMYKKAYDCYAAVLLGEDSALAAEALQKAYGIASSHKKEVGRDPGAVLESARDTLFEYDSLLAEFWTRLGTDAFADGDFKKAASYFDNAESDGAAGDVLAVVGLYRSRMKGADKRAVLESYFSKSQIGKESVYYADYETSLAECTAYEKEWTQSLLHAKNALSSMAAPAYKNNLYESASYWFAFSSLMLGDSKGALAALEREESRKSPESVLLYARLLYSAGKKNESLEQFKKLDAMNFLDKDSSADYAKVLFSCGYMKAALRQSLFSNTPDGWYMTALSSFNLADWRTSEKYFSKYIESGAKENVPYALFYCGYSRYKLGENLSAYKMLSEFTGRYSDHPLAWNANMVAANVAAANSNYDEAARHAENALNLSNSDEEKQNAYVLCASVYSDARRYDDAIRVLSEPAKKNDDFGIRSRYQIAQLYATSGNLSESDALFAKIQNDSSAGNFADEASYRRGELYYSAKEYASAISRFSEYQKKFPRGKFLDAAVYYIADSYAQQGRYEMAELQYRTLISEMPESSFIYSSRKNLMNIYRTTQNYKAALEQSNILLGNFPEESAKDGIYNERKELSLLASGIKEDALRLENEYKSAGGSSTREGRINGTALAEYLWSQDNKKDDAAVLAEELYSIQSSKKNEASEFEWAAKTGMIVAAHRRSQNDSESAANVYLSVSRYARMSGNDDDAGRALYGAAEAFSAAGKEADASLTAENLLKLYPDGPYAQSVRVFLK</sequence>
<evidence type="ECO:0000313" key="3">
    <source>
        <dbReference type="Proteomes" id="UP000595224"/>
    </source>
</evidence>
<dbReference type="SUPFAM" id="SSF81901">
    <property type="entry name" value="HCP-like"/>
    <property type="match status" value="2"/>
</dbReference>
<dbReference type="SMART" id="SM00028">
    <property type="entry name" value="TPR"/>
    <property type="match status" value="7"/>
</dbReference>
<dbReference type="KEGG" id="tper:IWA51_08995"/>
<dbReference type="InterPro" id="IPR019734">
    <property type="entry name" value="TPR_rpt"/>
</dbReference>
<evidence type="ECO:0000256" key="1">
    <source>
        <dbReference type="SAM" id="SignalP"/>
    </source>
</evidence>
<name>A0A7T3RC73_9SPIR</name>
<dbReference type="SUPFAM" id="SSF48452">
    <property type="entry name" value="TPR-like"/>
    <property type="match status" value="2"/>
</dbReference>
<dbReference type="RefSeq" id="WP_198442161.1">
    <property type="nucleotide sequence ID" value="NZ_CBCSHE010000001.1"/>
</dbReference>
<feature type="signal peptide" evidence="1">
    <location>
        <begin position="1"/>
        <end position="20"/>
    </location>
</feature>
<gene>
    <name evidence="2" type="ORF">IWA51_08995</name>
</gene>
<keyword evidence="1" id="KW-0732">Signal</keyword>
<dbReference type="InterPro" id="IPR011990">
    <property type="entry name" value="TPR-like_helical_dom_sf"/>
</dbReference>
<evidence type="ECO:0000313" key="2">
    <source>
        <dbReference type="EMBL" id="QQA00404.1"/>
    </source>
</evidence>
<reference evidence="2 3" key="1">
    <citation type="submission" date="2020-11" db="EMBL/GenBank/DDBJ databases">
        <title>Treponema Peruensis nv. sp., first commensal Treponema isolated from human feces.</title>
        <authorList>
            <person name="Belkhou C."/>
            <person name="Raes J."/>
        </authorList>
    </citation>
    <scope>NUCLEOTIDE SEQUENCE [LARGE SCALE GENOMIC DNA]</scope>
    <source>
        <strain evidence="2 3">RCC2812</strain>
    </source>
</reference>
<feature type="chain" id="PRO_5032671670" evidence="1">
    <location>
        <begin position="21"/>
        <end position="965"/>
    </location>
</feature>
<dbReference type="Proteomes" id="UP000595224">
    <property type="component" value="Chromosome"/>
</dbReference>
<dbReference type="PANTHER" id="PTHR12558:SF13">
    <property type="entry name" value="CELL DIVISION CYCLE PROTEIN 27 HOMOLOG"/>
    <property type="match status" value="1"/>
</dbReference>
<dbReference type="PANTHER" id="PTHR12558">
    <property type="entry name" value="CELL DIVISION CYCLE 16,23,27"/>
    <property type="match status" value="1"/>
</dbReference>
<proteinExistence type="predicted"/>
<keyword evidence="3" id="KW-1185">Reference proteome</keyword>
<dbReference type="AlphaFoldDB" id="A0A7T3RC73"/>
<protein>
    <submittedName>
        <fullName evidence="2">Tetratricopeptide repeat protein</fullName>
    </submittedName>
</protein>
<dbReference type="Pfam" id="PF13174">
    <property type="entry name" value="TPR_6"/>
    <property type="match status" value="1"/>
</dbReference>
<accession>A0A7T3RC73</accession>